<dbReference type="RefSeq" id="WP_109757755.1">
    <property type="nucleotide sequence ID" value="NZ_CP034588.1"/>
</dbReference>
<feature type="domain" description="Calcineurin-like phosphoesterase" evidence="2">
    <location>
        <begin position="1"/>
        <end position="179"/>
    </location>
</feature>
<dbReference type="Proteomes" id="UP000245390">
    <property type="component" value="Unassembled WGS sequence"/>
</dbReference>
<dbReference type="InterPro" id="IPR029052">
    <property type="entry name" value="Metallo-depent_PP-like"/>
</dbReference>
<dbReference type="InterPro" id="IPR024654">
    <property type="entry name" value="Calcineurin-like_PHP_lpxH"/>
</dbReference>
<evidence type="ECO:0000256" key="1">
    <source>
        <dbReference type="ARBA" id="ARBA00008950"/>
    </source>
</evidence>
<dbReference type="OrthoDB" id="9813918at2"/>
<comment type="caution">
    <text evidence="3">The sequence shown here is derived from an EMBL/GenBank/DDBJ whole genome shotgun (WGS) entry which is preliminary data.</text>
</comment>
<keyword evidence="4" id="KW-1185">Reference proteome</keyword>
<name>A0A316GFD0_9RHOB</name>
<evidence type="ECO:0000259" key="2">
    <source>
        <dbReference type="Pfam" id="PF12850"/>
    </source>
</evidence>
<dbReference type="GO" id="GO:0005737">
    <property type="term" value="C:cytoplasm"/>
    <property type="evidence" value="ECO:0007669"/>
    <property type="project" value="TreeGrafter"/>
</dbReference>
<gene>
    <name evidence="3" type="ORF">C8D95_101733</name>
</gene>
<reference evidence="3 4" key="1">
    <citation type="submission" date="2018-05" db="EMBL/GenBank/DDBJ databases">
        <title>Genomic Encyclopedia of Type Strains, Phase IV (KMG-IV): sequencing the most valuable type-strain genomes for metagenomic binning, comparative biology and taxonomic classification.</title>
        <authorList>
            <person name="Goeker M."/>
        </authorList>
    </citation>
    <scope>NUCLEOTIDE SEQUENCE [LARGE SCALE GENOMIC DNA]</scope>
    <source>
        <strain evidence="3 4">DSM 103371</strain>
    </source>
</reference>
<dbReference type="KEGG" id="salo:EF888_05110"/>
<dbReference type="PANTHER" id="PTHR42850">
    <property type="entry name" value="METALLOPHOSPHOESTERASE"/>
    <property type="match status" value="1"/>
</dbReference>
<sequence>MALAVIADIHGNLSALDAVLADIARRGVSRTVNLGDCLSGPLDARGTADRLIALDLPTVRGNHDRQLVDRSADRMGLWERWCIEDLDQSHLDWVRDLPPVLEVDGALLCHGTPESDETNWLDERDGTGLVLRPAEEIAVKVAGLPQSLFLSAHTHVPRVVRLWDGRLCVNPGSVGCPAYADTRLDPPFRMETGAPDARYAVVERTGDTWSATLIAVPYDTTPMVTLAEKKGADDWVHALTTGRVPL</sequence>
<dbReference type="InterPro" id="IPR050126">
    <property type="entry name" value="Ap4A_hydrolase"/>
</dbReference>
<dbReference type="AlphaFoldDB" id="A0A316GFD0"/>
<dbReference type="Gene3D" id="3.60.21.10">
    <property type="match status" value="1"/>
</dbReference>
<protein>
    <submittedName>
        <fullName evidence="3">Putative phosphodiesterase</fullName>
    </submittedName>
</protein>
<dbReference type="PIRSF" id="PIRSF000883">
    <property type="entry name" value="Pesterase_MJ0912"/>
    <property type="match status" value="1"/>
</dbReference>
<comment type="similarity">
    <text evidence="1">Belongs to the metallophosphoesterase superfamily. YfcE family.</text>
</comment>
<dbReference type="GO" id="GO:0016791">
    <property type="term" value="F:phosphatase activity"/>
    <property type="evidence" value="ECO:0007669"/>
    <property type="project" value="TreeGrafter"/>
</dbReference>
<evidence type="ECO:0000313" key="4">
    <source>
        <dbReference type="Proteomes" id="UP000245390"/>
    </source>
</evidence>
<dbReference type="SUPFAM" id="SSF56300">
    <property type="entry name" value="Metallo-dependent phosphatases"/>
    <property type="match status" value="1"/>
</dbReference>
<proteinExistence type="inferred from homology"/>
<organism evidence="3 4">
    <name type="scientific">Silicimonas algicola</name>
    <dbReference type="NCBI Taxonomy" id="1826607"/>
    <lineage>
        <taxon>Bacteria</taxon>
        <taxon>Pseudomonadati</taxon>
        <taxon>Pseudomonadota</taxon>
        <taxon>Alphaproteobacteria</taxon>
        <taxon>Rhodobacterales</taxon>
        <taxon>Paracoccaceae</taxon>
    </lineage>
</organism>
<accession>A0A316GFD0</accession>
<dbReference type="PANTHER" id="PTHR42850:SF2">
    <property type="entry name" value="BLL5683 PROTEIN"/>
    <property type="match status" value="1"/>
</dbReference>
<dbReference type="InterPro" id="IPR011152">
    <property type="entry name" value="Pesterase_MJ0912"/>
</dbReference>
<dbReference type="EMBL" id="QGGV01000001">
    <property type="protein sequence ID" value="PWK58915.1"/>
    <property type="molecule type" value="Genomic_DNA"/>
</dbReference>
<evidence type="ECO:0000313" key="3">
    <source>
        <dbReference type="EMBL" id="PWK58915.1"/>
    </source>
</evidence>
<dbReference type="Pfam" id="PF12850">
    <property type="entry name" value="Metallophos_2"/>
    <property type="match status" value="1"/>
</dbReference>